<evidence type="ECO:0000313" key="4">
    <source>
        <dbReference type="Proteomes" id="UP001432027"/>
    </source>
</evidence>
<evidence type="ECO:0000256" key="1">
    <source>
        <dbReference type="ARBA" id="ARBA00006484"/>
    </source>
</evidence>
<dbReference type="PANTHER" id="PTHR44252:SF3">
    <property type="entry name" value="D-ERYTHRULOSE REDUCTASE-RELATED"/>
    <property type="match status" value="1"/>
</dbReference>
<comment type="caution">
    <text evidence="3">The sequence shown here is derived from an EMBL/GenBank/DDBJ whole genome shotgun (WGS) entry which is preliminary data.</text>
</comment>
<sequence length="248" mass="26156">MSVAFDFTNKKILVTGASQGIGRSICISLCKSGAQVFGMARNAASLEALAAEAGSTFTHLVADVSSGPEELASLLEKHQPFHGLVNNAGIAALEQAESTSVETMDRIMSVNFRAPVVISQIIVRGMRAATVSGSIVNVSSQAGIVPLKDHLAYCSSKAALDMATRCMALEFGEFGIRVNSVNPTAVMTEMGKAAWSDPAKAKQLLDHMPVRRFAEESDVVQSVLFFLSEASAMTTGHILPIDGGFTTC</sequence>
<keyword evidence="4" id="KW-1185">Reference proteome</keyword>
<gene>
    <name evidence="3" type="ORF">PENTCL1PPCAC_3575</name>
</gene>
<dbReference type="GO" id="GO:0006006">
    <property type="term" value="P:glucose metabolic process"/>
    <property type="evidence" value="ECO:0007669"/>
    <property type="project" value="TreeGrafter"/>
</dbReference>
<comment type="similarity">
    <text evidence="1">Belongs to the short-chain dehydrogenases/reductases (SDR) family.</text>
</comment>
<evidence type="ECO:0000313" key="3">
    <source>
        <dbReference type="EMBL" id="GMS81400.1"/>
    </source>
</evidence>
<dbReference type="InterPro" id="IPR051737">
    <property type="entry name" value="L-xylulose/Carbonyl_redctase"/>
</dbReference>
<proteinExistence type="inferred from homology"/>
<dbReference type="SUPFAM" id="SSF51735">
    <property type="entry name" value="NAD(P)-binding Rossmann-fold domains"/>
    <property type="match status" value="1"/>
</dbReference>
<name>A0AAV5SG16_9BILA</name>
<protein>
    <submittedName>
        <fullName evidence="3">Uncharacterized protein</fullName>
    </submittedName>
</protein>
<keyword evidence="2" id="KW-0521">NADP</keyword>
<dbReference type="InterPro" id="IPR036291">
    <property type="entry name" value="NAD(P)-bd_dom_sf"/>
</dbReference>
<dbReference type="Gene3D" id="3.40.50.720">
    <property type="entry name" value="NAD(P)-binding Rossmann-like Domain"/>
    <property type="match status" value="1"/>
</dbReference>
<dbReference type="Proteomes" id="UP001432027">
    <property type="component" value="Unassembled WGS sequence"/>
</dbReference>
<organism evidence="3 4">
    <name type="scientific">Pristionchus entomophagus</name>
    <dbReference type="NCBI Taxonomy" id="358040"/>
    <lineage>
        <taxon>Eukaryota</taxon>
        <taxon>Metazoa</taxon>
        <taxon>Ecdysozoa</taxon>
        <taxon>Nematoda</taxon>
        <taxon>Chromadorea</taxon>
        <taxon>Rhabditida</taxon>
        <taxon>Rhabditina</taxon>
        <taxon>Diplogasteromorpha</taxon>
        <taxon>Diplogasteroidea</taxon>
        <taxon>Neodiplogasteridae</taxon>
        <taxon>Pristionchus</taxon>
    </lineage>
</organism>
<dbReference type="GO" id="GO:0004090">
    <property type="term" value="F:carbonyl reductase (NADPH) activity"/>
    <property type="evidence" value="ECO:0007669"/>
    <property type="project" value="TreeGrafter"/>
</dbReference>
<dbReference type="GO" id="GO:0005997">
    <property type="term" value="P:xylulose metabolic process"/>
    <property type="evidence" value="ECO:0007669"/>
    <property type="project" value="TreeGrafter"/>
</dbReference>
<dbReference type="PANTHER" id="PTHR44252">
    <property type="entry name" value="D-ERYTHRULOSE REDUCTASE"/>
    <property type="match status" value="1"/>
</dbReference>
<dbReference type="PRINTS" id="PR00081">
    <property type="entry name" value="GDHRDH"/>
</dbReference>
<dbReference type="GO" id="GO:0050038">
    <property type="term" value="F:L-xylulose reductase (NADPH) activity"/>
    <property type="evidence" value="ECO:0007669"/>
    <property type="project" value="TreeGrafter"/>
</dbReference>
<dbReference type="Pfam" id="PF13561">
    <property type="entry name" value="adh_short_C2"/>
    <property type="match status" value="1"/>
</dbReference>
<accession>A0AAV5SG16</accession>
<evidence type="ECO:0000256" key="2">
    <source>
        <dbReference type="ARBA" id="ARBA00022857"/>
    </source>
</evidence>
<reference evidence="3" key="1">
    <citation type="submission" date="2023-10" db="EMBL/GenBank/DDBJ databases">
        <title>Genome assembly of Pristionchus species.</title>
        <authorList>
            <person name="Yoshida K."/>
            <person name="Sommer R.J."/>
        </authorList>
    </citation>
    <scope>NUCLEOTIDE SEQUENCE</scope>
    <source>
        <strain evidence="3">RS0144</strain>
    </source>
</reference>
<dbReference type="AlphaFoldDB" id="A0AAV5SG16"/>
<dbReference type="InterPro" id="IPR002347">
    <property type="entry name" value="SDR_fam"/>
</dbReference>
<dbReference type="PRINTS" id="PR00080">
    <property type="entry name" value="SDRFAMILY"/>
</dbReference>
<dbReference type="FunFam" id="3.40.50.720:FF:000084">
    <property type="entry name" value="Short-chain dehydrogenase reductase"/>
    <property type="match status" value="1"/>
</dbReference>
<dbReference type="EMBL" id="BTSX01000001">
    <property type="protein sequence ID" value="GMS81400.1"/>
    <property type="molecule type" value="Genomic_DNA"/>
</dbReference>